<dbReference type="Gene3D" id="3.40.50.10610">
    <property type="entry name" value="ABC-type transport auxiliary lipoprotein component"/>
    <property type="match status" value="1"/>
</dbReference>
<dbReference type="SUPFAM" id="SSF159594">
    <property type="entry name" value="XCC0632-like"/>
    <property type="match status" value="1"/>
</dbReference>
<keyword evidence="1" id="KW-0732">Signal</keyword>
<dbReference type="PROSITE" id="PS51257">
    <property type="entry name" value="PROKAR_LIPOPROTEIN"/>
    <property type="match status" value="1"/>
</dbReference>
<dbReference type="Pfam" id="PF03886">
    <property type="entry name" value="ABC_trans_aux"/>
    <property type="match status" value="1"/>
</dbReference>
<evidence type="ECO:0000313" key="3">
    <source>
        <dbReference type="EMBL" id="MCS2610546.1"/>
    </source>
</evidence>
<reference evidence="3" key="1">
    <citation type="submission" date="2021-11" db="EMBL/GenBank/DDBJ databases">
        <title>Halomonas sp., isolated from a coastal aquaculture zone in Dongshan Bay.</title>
        <authorList>
            <person name="Lin W."/>
        </authorList>
    </citation>
    <scope>NUCLEOTIDE SEQUENCE</scope>
    <source>
        <strain evidence="3">Yzlin-01</strain>
    </source>
</reference>
<gene>
    <name evidence="3" type="ORF">LLY24_14595</name>
</gene>
<evidence type="ECO:0000256" key="1">
    <source>
        <dbReference type="SAM" id="SignalP"/>
    </source>
</evidence>
<evidence type="ECO:0000313" key="4">
    <source>
        <dbReference type="Proteomes" id="UP001165542"/>
    </source>
</evidence>
<dbReference type="Proteomes" id="UP001165542">
    <property type="component" value="Unassembled WGS sequence"/>
</dbReference>
<keyword evidence="3" id="KW-0449">Lipoprotein</keyword>
<evidence type="ECO:0000259" key="2">
    <source>
        <dbReference type="Pfam" id="PF03886"/>
    </source>
</evidence>
<dbReference type="RefSeq" id="WP_259037043.1">
    <property type="nucleotide sequence ID" value="NZ_JAJISC010000007.1"/>
</dbReference>
<protein>
    <submittedName>
        <fullName evidence="3">ABC-type transport auxiliary lipoprotein family protein</fullName>
    </submittedName>
</protein>
<organism evidence="3 4">
    <name type="scientific">Halomonas dongshanensis</name>
    <dbReference type="NCBI Taxonomy" id="2890835"/>
    <lineage>
        <taxon>Bacteria</taxon>
        <taxon>Pseudomonadati</taxon>
        <taxon>Pseudomonadota</taxon>
        <taxon>Gammaproteobacteria</taxon>
        <taxon>Oceanospirillales</taxon>
        <taxon>Halomonadaceae</taxon>
        <taxon>Halomonas</taxon>
    </lineage>
</organism>
<feature type="domain" description="ABC-type transport auxiliary lipoprotein component" evidence="2">
    <location>
        <begin position="32"/>
        <end position="189"/>
    </location>
</feature>
<accession>A0ABT2EG27</accession>
<proteinExistence type="predicted"/>
<dbReference type="EMBL" id="JAJISC010000007">
    <property type="protein sequence ID" value="MCS2610546.1"/>
    <property type="molecule type" value="Genomic_DNA"/>
</dbReference>
<feature type="chain" id="PRO_5047411309" evidence="1">
    <location>
        <begin position="19"/>
        <end position="207"/>
    </location>
</feature>
<dbReference type="InterPro" id="IPR005586">
    <property type="entry name" value="ABC_trans_aux"/>
</dbReference>
<keyword evidence="4" id="KW-1185">Reference proteome</keyword>
<feature type="signal peptide" evidence="1">
    <location>
        <begin position="1"/>
        <end position="18"/>
    </location>
</feature>
<comment type="caution">
    <text evidence="3">The sequence shown here is derived from an EMBL/GenBank/DDBJ whole genome shotgun (WGS) entry which is preliminary data.</text>
</comment>
<name>A0ABT2EG27_9GAMM</name>
<sequence>MKLALTPWLGALALVSLSGCSLLPKSDPNTLYRLPAEPIAAANVQIDQRLAVATPEADQLLSSNRIVVFPERSVVNVYQGARWYDDLPDLLQARLIDGLEESALFKSVASDQLPSDLILLSELRQFQSAYTTTPPTVTAQLDVHLARESTRATLASQRFSVSQQTSSVAIEDVVDAFGAASDELTRQLAQWLAREVPTLSAQVSAAR</sequence>